<gene>
    <name evidence="5" type="ORF">H9870_09025</name>
</gene>
<dbReference type="SUPFAM" id="SSF46689">
    <property type="entry name" value="Homeodomain-like"/>
    <property type="match status" value="1"/>
</dbReference>
<dbReference type="PANTHER" id="PTHR11019">
    <property type="entry name" value="HTH-TYPE TRANSCRIPTIONAL REGULATOR NIMR"/>
    <property type="match status" value="1"/>
</dbReference>
<reference evidence="5" key="1">
    <citation type="journal article" date="2021" name="PeerJ">
        <title>Extensive microbial diversity within the chicken gut microbiome revealed by metagenomics and culture.</title>
        <authorList>
            <person name="Gilroy R."/>
            <person name="Ravi A."/>
            <person name="Getino M."/>
            <person name="Pursley I."/>
            <person name="Horton D.L."/>
            <person name="Alikhan N.F."/>
            <person name="Baker D."/>
            <person name="Gharbi K."/>
            <person name="Hall N."/>
            <person name="Watson M."/>
            <person name="Adriaenssens E.M."/>
            <person name="Foster-Nyarko E."/>
            <person name="Jarju S."/>
            <person name="Secka A."/>
            <person name="Antonio M."/>
            <person name="Oren A."/>
            <person name="Chaudhuri R.R."/>
            <person name="La Ragione R."/>
            <person name="Hildebrand F."/>
            <person name="Pallen M.J."/>
        </authorList>
    </citation>
    <scope>NUCLEOTIDE SEQUENCE</scope>
    <source>
        <strain evidence="5">CHK32-1732</strain>
    </source>
</reference>
<keyword evidence="2" id="KW-0804">Transcription</keyword>
<evidence type="ECO:0000313" key="5">
    <source>
        <dbReference type="EMBL" id="HIW91788.1"/>
    </source>
</evidence>
<feature type="domain" description="HTH araC/xylS-type" evidence="4">
    <location>
        <begin position="43"/>
        <end position="141"/>
    </location>
</feature>
<dbReference type="Pfam" id="PF12833">
    <property type="entry name" value="HTH_18"/>
    <property type="match status" value="1"/>
</dbReference>
<dbReference type="GO" id="GO:0043565">
    <property type="term" value="F:sequence-specific DNA binding"/>
    <property type="evidence" value="ECO:0007669"/>
    <property type="project" value="InterPro"/>
</dbReference>
<dbReference type="AlphaFoldDB" id="A0A9D1RPB0"/>
<protein>
    <submittedName>
        <fullName evidence="5">Helix-turn-helix transcriptional regulator</fullName>
    </submittedName>
</protein>
<dbReference type="GO" id="GO:0003700">
    <property type="term" value="F:DNA-binding transcription factor activity"/>
    <property type="evidence" value="ECO:0007669"/>
    <property type="project" value="InterPro"/>
</dbReference>
<comment type="caution">
    <text evidence="5">The sequence shown here is derived from an EMBL/GenBank/DDBJ whole genome shotgun (WGS) entry which is preliminary data.</text>
</comment>
<dbReference type="EMBL" id="DXGC01000077">
    <property type="protein sequence ID" value="HIW91788.1"/>
    <property type="molecule type" value="Genomic_DNA"/>
</dbReference>
<sequence length="358" mass="39210">MPALPGERGACRRLHLRPVHRRRTATCGRLECVSTHSEEPGPDRLRQLLDAVLDEPTGELTGMAGQAHSSPFHFSRRVSRDTGESPVALRRRMTLERASWRLRSGASVTDSAWEAGYDSVEGFSRAYRRAYGHPPSETPTGWSGGTGHWLPAPNGIHFHTPDSLWIVSGDVDDTGNRATDPVTGLLVQHDLGDLRNLLEASCDLGEEAWTRQRLPGHVLLNWAGPEESTAVLLERAVIQYETWLASIEGTRFPPPSERSPTPDALLARLDVAAPRWSTMVADVSARGAWADRIVDALCDPPESFVVGSIIAHVISYNAQRRGLVRNFLRQDGHLDSADSADDGDPITWLRGTPSPPPG</sequence>
<dbReference type="PROSITE" id="PS01124">
    <property type="entry name" value="HTH_ARAC_FAMILY_2"/>
    <property type="match status" value="1"/>
</dbReference>
<evidence type="ECO:0000256" key="2">
    <source>
        <dbReference type="ARBA" id="ARBA00023163"/>
    </source>
</evidence>
<accession>A0A9D1RPB0</accession>
<name>A0A9D1RPB0_9CORY</name>
<evidence type="ECO:0000259" key="4">
    <source>
        <dbReference type="PROSITE" id="PS01124"/>
    </source>
</evidence>
<keyword evidence="1" id="KW-0805">Transcription regulation</keyword>
<organism evidence="5 6">
    <name type="scientific">Candidatus Corynebacterium avicola</name>
    <dbReference type="NCBI Taxonomy" id="2838527"/>
    <lineage>
        <taxon>Bacteria</taxon>
        <taxon>Bacillati</taxon>
        <taxon>Actinomycetota</taxon>
        <taxon>Actinomycetes</taxon>
        <taxon>Mycobacteriales</taxon>
        <taxon>Corynebacteriaceae</taxon>
        <taxon>Corynebacterium</taxon>
    </lineage>
</organism>
<dbReference type="Proteomes" id="UP000824190">
    <property type="component" value="Unassembled WGS sequence"/>
</dbReference>
<evidence type="ECO:0000256" key="3">
    <source>
        <dbReference type="SAM" id="MobiDB-lite"/>
    </source>
</evidence>
<proteinExistence type="predicted"/>
<feature type="region of interest" description="Disordered" evidence="3">
    <location>
        <begin position="335"/>
        <end position="358"/>
    </location>
</feature>
<dbReference type="PANTHER" id="PTHR11019:SF159">
    <property type="entry name" value="TRANSCRIPTIONAL REGULATOR-RELATED"/>
    <property type="match status" value="1"/>
</dbReference>
<dbReference type="Gene3D" id="1.10.10.60">
    <property type="entry name" value="Homeodomain-like"/>
    <property type="match status" value="1"/>
</dbReference>
<reference evidence="5" key="2">
    <citation type="submission" date="2021-04" db="EMBL/GenBank/DDBJ databases">
        <authorList>
            <person name="Gilroy R."/>
        </authorList>
    </citation>
    <scope>NUCLEOTIDE SEQUENCE</scope>
    <source>
        <strain evidence="5">CHK32-1732</strain>
    </source>
</reference>
<dbReference type="SMART" id="SM00342">
    <property type="entry name" value="HTH_ARAC"/>
    <property type="match status" value="1"/>
</dbReference>
<dbReference type="InterPro" id="IPR009057">
    <property type="entry name" value="Homeodomain-like_sf"/>
</dbReference>
<evidence type="ECO:0000256" key="1">
    <source>
        <dbReference type="ARBA" id="ARBA00023015"/>
    </source>
</evidence>
<evidence type="ECO:0000313" key="6">
    <source>
        <dbReference type="Proteomes" id="UP000824190"/>
    </source>
</evidence>
<dbReference type="InterPro" id="IPR018060">
    <property type="entry name" value="HTH_AraC"/>
</dbReference>